<proteinExistence type="predicted"/>
<organism evidence="2 3">
    <name type="scientific">Ficus carica</name>
    <name type="common">Common fig</name>
    <dbReference type="NCBI Taxonomy" id="3494"/>
    <lineage>
        <taxon>Eukaryota</taxon>
        <taxon>Viridiplantae</taxon>
        <taxon>Streptophyta</taxon>
        <taxon>Embryophyta</taxon>
        <taxon>Tracheophyta</taxon>
        <taxon>Spermatophyta</taxon>
        <taxon>Magnoliopsida</taxon>
        <taxon>eudicotyledons</taxon>
        <taxon>Gunneridae</taxon>
        <taxon>Pentapetalae</taxon>
        <taxon>rosids</taxon>
        <taxon>fabids</taxon>
        <taxon>Rosales</taxon>
        <taxon>Moraceae</taxon>
        <taxon>Ficeae</taxon>
        <taxon>Ficus</taxon>
    </lineage>
</organism>
<comment type="caution">
    <text evidence="2">The sequence shown here is derived from an EMBL/GenBank/DDBJ whole genome shotgun (WGS) entry which is preliminary data.</text>
</comment>
<evidence type="ECO:0008006" key="4">
    <source>
        <dbReference type="Google" id="ProtNLM"/>
    </source>
</evidence>
<accession>A0AA88J666</accession>
<sequence>MKKIYRGWKALQCRTGLGYDPSTDRVICSDDAWQSFIQVYKECNHLRHKGLRNKELYYNVFAKNHVAGASGFGSFTMRDDSTPYVEHEGSMDNSGTWPILEEELTPTTCARHCNNRRSGVDVGSSRSRGSSDLNRTPGNDQSSRPDHMLMCMNIMTEMGIPQYQQTIMWHYFDAYPWLQRNFHQLPDDDRRGIIASVVKSQSPPTD</sequence>
<dbReference type="Proteomes" id="UP001187192">
    <property type="component" value="Unassembled WGS sequence"/>
</dbReference>
<feature type="compositionally biased region" description="Polar residues" evidence="1">
    <location>
        <begin position="133"/>
        <end position="142"/>
    </location>
</feature>
<evidence type="ECO:0000313" key="2">
    <source>
        <dbReference type="EMBL" id="GMN66138.1"/>
    </source>
</evidence>
<keyword evidence="3" id="KW-1185">Reference proteome</keyword>
<protein>
    <recommendedName>
        <fullName evidence="4">Myb/SANT-like domain-containing protein</fullName>
    </recommendedName>
</protein>
<gene>
    <name evidence="2" type="ORF">TIFTF001_035209</name>
</gene>
<dbReference type="AlphaFoldDB" id="A0AA88J666"/>
<feature type="region of interest" description="Disordered" evidence="1">
    <location>
        <begin position="115"/>
        <end position="146"/>
    </location>
</feature>
<dbReference type="EMBL" id="BTGU01000291">
    <property type="protein sequence ID" value="GMN66138.1"/>
    <property type="molecule type" value="Genomic_DNA"/>
</dbReference>
<reference evidence="2" key="1">
    <citation type="submission" date="2023-07" db="EMBL/GenBank/DDBJ databases">
        <title>draft genome sequence of fig (Ficus carica).</title>
        <authorList>
            <person name="Takahashi T."/>
            <person name="Nishimura K."/>
        </authorList>
    </citation>
    <scope>NUCLEOTIDE SEQUENCE</scope>
</reference>
<name>A0AA88J666_FICCA</name>
<evidence type="ECO:0000256" key="1">
    <source>
        <dbReference type="SAM" id="MobiDB-lite"/>
    </source>
</evidence>
<feature type="compositionally biased region" description="Low complexity" evidence="1">
    <location>
        <begin position="116"/>
        <end position="132"/>
    </location>
</feature>
<evidence type="ECO:0000313" key="3">
    <source>
        <dbReference type="Proteomes" id="UP001187192"/>
    </source>
</evidence>